<name>A0A1J5PJ29_9ZZZZ</name>
<evidence type="ECO:0000256" key="1">
    <source>
        <dbReference type="SAM" id="MobiDB-lite"/>
    </source>
</evidence>
<organism evidence="2">
    <name type="scientific">mine drainage metagenome</name>
    <dbReference type="NCBI Taxonomy" id="410659"/>
    <lineage>
        <taxon>unclassified sequences</taxon>
        <taxon>metagenomes</taxon>
        <taxon>ecological metagenomes</taxon>
    </lineage>
</organism>
<dbReference type="EMBL" id="MLJW01003692">
    <property type="protein sequence ID" value="OIQ71518.1"/>
    <property type="molecule type" value="Genomic_DNA"/>
</dbReference>
<protein>
    <submittedName>
        <fullName evidence="2">Uncharacterized protein</fullName>
    </submittedName>
</protein>
<gene>
    <name evidence="2" type="ORF">GALL_468660</name>
</gene>
<sequence length="87" mass="9965">MFKETVDRDLVAVEHVEDAIRQPGFFPKLGNEIYRRWILLTGLDDGCVAGCDGDWEEPHWHHCREVEGGDDPDDARRLTDGVDVDTR</sequence>
<feature type="compositionally biased region" description="Basic and acidic residues" evidence="1">
    <location>
        <begin position="74"/>
        <end position="87"/>
    </location>
</feature>
<evidence type="ECO:0000313" key="2">
    <source>
        <dbReference type="EMBL" id="OIQ71518.1"/>
    </source>
</evidence>
<comment type="caution">
    <text evidence="2">The sequence shown here is derived from an EMBL/GenBank/DDBJ whole genome shotgun (WGS) entry which is preliminary data.</text>
</comment>
<feature type="region of interest" description="Disordered" evidence="1">
    <location>
        <begin position="65"/>
        <end position="87"/>
    </location>
</feature>
<dbReference type="AlphaFoldDB" id="A0A1J5PJ29"/>
<reference evidence="2" key="1">
    <citation type="submission" date="2016-10" db="EMBL/GenBank/DDBJ databases">
        <title>Sequence of Gallionella enrichment culture.</title>
        <authorList>
            <person name="Poehlein A."/>
            <person name="Muehling M."/>
            <person name="Daniel R."/>
        </authorList>
    </citation>
    <scope>NUCLEOTIDE SEQUENCE</scope>
</reference>
<accession>A0A1J5PJ29</accession>
<proteinExistence type="predicted"/>